<sequence>MVRTRLSVDSNQLFTALWILSHIHKLLAEMKQEQHTGKPPNEKLKVHKTGGFTSNVAPMNEVNAIGPQKQMKKNNSNKPPVNAFLLVSRFCPLGVG</sequence>
<gene>
    <name evidence="2" type="ORF">SMRZ_LOCUS20436</name>
</gene>
<dbReference type="EMBL" id="UZAI01018308">
    <property type="protein sequence ID" value="VDP35646.1"/>
    <property type="molecule type" value="Genomic_DNA"/>
</dbReference>
<evidence type="ECO:0000256" key="1">
    <source>
        <dbReference type="SAM" id="MobiDB-lite"/>
    </source>
</evidence>
<evidence type="ECO:0000313" key="2">
    <source>
        <dbReference type="EMBL" id="VDP35646.1"/>
    </source>
</evidence>
<name>A0A183MWL1_9TREM</name>
<protein>
    <submittedName>
        <fullName evidence="2">Uncharacterized protein</fullName>
    </submittedName>
</protein>
<keyword evidence="3" id="KW-1185">Reference proteome</keyword>
<feature type="region of interest" description="Disordered" evidence="1">
    <location>
        <begin position="32"/>
        <end position="58"/>
    </location>
</feature>
<organism evidence="2 3">
    <name type="scientific">Schistosoma margrebowiei</name>
    <dbReference type="NCBI Taxonomy" id="48269"/>
    <lineage>
        <taxon>Eukaryota</taxon>
        <taxon>Metazoa</taxon>
        <taxon>Spiralia</taxon>
        <taxon>Lophotrochozoa</taxon>
        <taxon>Platyhelminthes</taxon>
        <taxon>Trematoda</taxon>
        <taxon>Digenea</taxon>
        <taxon>Strigeidida</taxon>
        <taxon>Schistosomatoidea</taxon>
        <taxon>Schistosomatidae</taxon>
        <taxon>Schistosoma</taxon>
    </lineage>
</organism>
<dbReference type="Proteomes" id="UP000277204">
    <property type="component" value="Unassembled WGS sequence"/>
</dbReference>
<evidence type="ECO:0000313" key="3">
    <source>
        <dbReference type="Proteomes" id="UP000277204"/>
    </source>
</evidence>
<feature type="compositionally biased region" description="Basic and acidic residues" evidence="1">
    <location>
        <begin position="32"/>
        <end position="44"/>
    </location>
</feature>
<reference evidence="2 3" key="1">
    <citation type="submission" date="2018-11" db="EMBL/GenBank/DDBJ databases">
        <authorList>
            <consortium name="Pathogen Informatics"/>
        </authorList>
    </citation>
    <scope>NUCLEOTIDE SEQUENCE [LARGE SCALE GENOMIC DNA]</scope>
    <source>
        <strain evidence="2 3">Zambia</strain>
    </source>
</reference>
<proteinExistence type="predicted"/>
<dbReference type="AlphaFoldDB" id="A0A183MWL1"/>
<accession>A0A183MWL1</accession>